<dbReference type="InterPro" id="IPR016154">
    <property type="entry name" value="Heat_shock_Hsp33_C"/>
</dbReference>
<evidence type="ECO:0000256" key="2">
    <source>
        <dbReference type="ARBA" id="ARBA00022833"/>
    </source>
</evidence>
<evidence type="ECO:0000256" key="4">
    <source>
        <dbReference type="ARBA" id="ARBA00023186"/>
    </source>
</evidence>
<keyword evidence="4 6" id="KW-0143">Chaperone</keyword>
<evidence type="ECO:0000256" key="3">
    <source>
        <dbReference type="ARBA" id="ARBA00023157"/>
    </source>
</evidence>
<keyword evidence="1 6" id="KW-0963">Cytoplasm</keyword>
<dbReference type="EMBL" id="JAEILH010000006">
    <property type="protein sequence ID" value="MBI6622706.1"/>
    <property type="molecule type" value="Genomic_DNA"/>
</dbReference>
<organism evidence="7 8">
    <name type="scientific">Pseudomonas rhodesiae</name>
    <dbReference type="NCBI Taxonomy" id="76760"/>
    <lineage>
        <taxon>Bacteria</taxon>
        <taxon>Pseudomonadati</taxon>
        <taxon>Pseudomonadota</taxon>
        <taxon>Gammaproteobacteria</taxon>
        <taxon>Pseudomonadales</taxon>
        <taxon>Pseudomonadaceae</taxon>
        <taxon>Pseudomonas</taxon>
    </lineage>
</organism>
<dbReference type="CDD" id="cd00498">
    <property type="entry name" value="Hsp33"/>
    <property type="match status" value="1"/>
</dbReference>
<evidence type="ECO:0000256" key="6">
    <source>
        <dbReference type="HAMAP-Rule" id="MF_00117"/>
    </source>
</evidence>
<comment type="caution">
    <text evidence="7">The sequence shown here is derived from an EMBL/GenBank/DDBJ whole genome shotgun (WGS) entry which is preliminary data.</text>
</comment>
<dbReference type="AlphaFoldDB" id="A0A8I1DZV1"/>
<dbReference type="Pfam" id="PF01430">
    <property type="entry name" value="HSP33"/>
    <property type="match status" value="1"/>
</dbReference>
<dbReference type="PANTHER" id="PTHR30111:SF1">
    <property type="entry name" value="33 KDA CHAPERONIN"/>
    <property type="match status" value="1"/>
</dbReference>
<feature type="disulfide bond" description="Redox-active" evidence="6">
    <location>
        <begin position="269"/>
        <end position="272"/>
    </location>
</feature>
<proteinExistence type="inferred from homology"/>
<dbReference type="GO" id="GO:0044183">
    <property type="term" value="F:protein folding chaperone"/>
    <property type="evidence" value="ECO:0007669"/>
    <property type="project" value="TreeGrafter"/>
</dbReference>
<evidence type="ECO:0000256" key="5">
    <source>
        <dbReference type="ARBA" id="ARBA00023284"/>
    </source>
</evidence>
<comment type="function">
    <text evidence="6">Redox regulated molecular chaperone. Protects both thermally unfolding and oxidatively damaged proteins from irreversible aggregation. Plays an important role in the bacterial defense system toward oxidative stress.</text>
</comment>
<dbReference type="SUPFAM" id="SSF64397">
    <property type="entry name" value="Hsp33 domain"/>
    <property type="match status" value="1"/>
</dbReference>
<dbReference type="Gene3D" id="1.10.287.480">
    <property type="entry name" value="helix hairpin bin"/>
    <property type="match status" value="1"/>
</dbReference>
<accession>A0A8I1DZV1</accession>
<dbReference type="GO" id="GO:0005737">
    <property type="term" value="C:cytoplasm"/>
    <property type="evidence" value="ECO:0007669"/>
    <property type="project" value="UniProtKB-SubCell"/>
</dbReference>
<sequence length="300" mass="33300">MTDLPHTDFTQRFIFDDSDARGELVSLELSYAEVLAKHAYPEPVAQLLGELMAAAALLVGTMKFDGLLILQARSEGPIPLLMIECSSERDIRGLARYEAELIAPDASLSDLMPNGVLALTVDPTEGQRYQGIVDLDGKTLSECFTNYFVMSQQVGTKFWLNADGKRARGMLLQQLPADRIKDEDDRAESWRHTIALADTLKAEELLGLDNETILHRLYHEEEVRLFDAQSLRFHCSCSRERSGNALVSLGLHDAQNLAVEHGGKVEIDCQFCNQRYLFDTADIAQLFAGAGVDTPSGTRH</sequence>
<dbReference type="InterPro" id="IPR016153">
    <property type="entry name" value="Heat_shock_Hsp33_N"/>
</dbReference>
<dbReference type="SUPFAM" id="SSF118352">
    <property type="entry name" value="HSP33 redox switch-like"/>
    <property type="match status" value="1"/>
</dbReference>
<dbReference type="HAMAP" id="MF_00117">
    <property type="entry name" value="HslO"/>
    <property type="match status" value="1"/>
</dbReference>
<reference evidence="7" key="1">
    <citation type="submission" date="2020-12" db="EMBL/GenBank/DDBJ databases">
        <title>Comparative genomic insights into the epidemiology and virulence of plant pathogenic Pseudomonads from Turkey.</title>
        <authorList>
            <person name="Dillon M."/>
            <person name="Ruiz-Bedoya T."/>
            <person name="Bendalovic-Torma C."/>
            <person name="Guttman K.M."/>
            <person name="Kwak H."/>
            <person name="Middleton M.A."/>
            <person name="Wang P.W."/>
            <person name="Horuz S."/>
            <person name="Aysan Y."/>
            <person name="Guttman D.S."/>
        </authorList>
    </citation>
    <scope>NUCLEOTIDE SEQUENCE</scope>
    <source>
        <strain evidence="7">S5_IA_3a</strain>
    </source>
</reference>
<dbReference type="Gene3D" id="3.90.1280.10">
    <property type="entry name" value="HSP33 redox switch-like"/>
    <property type="match status" value="1"/>
</dbReference>
<dbReference type="Gene3D" id="3.55.30.10">
    <property type="entry name" value="Hsp33 domain"/>
    <property type="match status" value="1"/>
</dbReference>
<name>A0A8I1DZV1_9PSED</name>
<evidence type="ECO:0000313" key="8">
    <source>
        <dbReference type="Proteomes" id="UP000645865"/>
    </source>
</evidence>
<dbReference type="NCBIfam" id="NF001033">
    <property type="entry name" value="PRK00114.1"/>
    <property type="match status" value="1"/>
</dbReference>
<dbReference type="PANTHER" id="PTHR30111">
    <property type="entry name" value="33 KDA CHAPERONIN"/>
    <property type="match status" value="1"/>
</dbReference>
<dbReference type="InterPro" id="IPR000397">
    <property type="entry name" value="Heat_shock_Hsp33"/>
</dbReference>
<dbReference type="RefSeq" id="WP_169903848.1">
    <property type="nucleotide sequence ID" value="NZ_JAAQXE010000025.1"/>
</dbReference>
<dbReference type="GO" id="GO:0051082">
    <property type="term" value="F:unfolded protein binding"/>
    <property type="evidence" value="ECO:0007669"/>
    <property type="project" value="UniProtKB-UniRule"/>
</dbReference>
<comment type="subcellular location">
    <subcellularLocation>
        <location evidence="6">Cytoplasm</location>
    </subcellularLocation>
</comment>
<dbReference type="Proteomes" id="UP000645865">
    <property type="component" value="Unassembled WGS sequence"/>
</dbReference>
<dbReference type="InterPro" id="IPR023212">
    <property type="entry name" value="Hsp33_helix_hairpin_bin_dom_sf"/>
</dbReference>
<keyword evidence="3 6" id="KW-1015">Disulfide bond</keyword>
<gene>
    <name evidence="6 7" type="primary">hslO</name>
    <name evidence="7" type="ORF">YA0853_03385</name>
</gene>
<dbReference type="GO" id="GO:0042026">
    <property type="term" value="P:protein refolding"/>
    <property type="evidence" value="ECO:0007669"/>
    <property type="project" value="TreeGrafter"/>
</dbReference>
<dbReference type="PIRSF" id="PIRSF005261">
    <property type="entry name" value="Heat_shock_Hsp33"/>
    <property type="match status" value="1"/>
</dbReference>
<keyword evidence="2 6" id="KW-0862">Zinc</keyword>
<protein>
    <recommendedName>
        <fullName evidence="6">33 kDa chaperonin</fullName>
    </recommendedName>
    <alternativeName>
        <fullName evidence="6">Heat shock protein 33 homolog</fullName>
        <shortName evidence="6">HSP33</shortName>
    </alternativeName>
</protein>
<feature type="disulfide bond" description="Redox-active" evidence="6">
    <location>
        <begin position="235"/>
        <end position="237"/>
    </location>
</feature>
<keyword evidence="5 6" id="KW-0676">Redox-active center</keyword>
<evidence type="ECO:0000256" key="1">
    <source>
        <dbReference type="ARBA" id="ARBA00022490"/>
    </source>
</evidence>
<comment type="PTM">
    <text evidence="6">Under oxidizing conditions two disulfide bonds are formed involving the reactive cysteines. Under reducing conditions zinc is bound to the reactive cysteines and the protein is inactive.</text>
</comment>
<evidence type="ECO:0000313" key="7">
    <source>
        <dbReference type="EMBL" id="MBI6622706.1"/>
    </source>
</evidence>
<comment type="similarity">
    <text evidence="6">Belongs to the HSP33 family.</text>
</comment>